<dbReference type="Proteomes" id="UP001214043">
    <property type="component" value="Chromosome"/>
</dbReference>
<name>A0AAE9ZBF0_9PROT</name>
<dbReference type="RefSeq" id="WP_274492783.1">
    <property type="nucleotide sequence ID" value="NZ_CP118166.1"/>
</dbReference>
<dbReference type="AlphaFoldDB" id="A0AAE9ZBF0"/>
<dbReference type="PANTHER" id="PTHR33361:SF2">
    <property type="entry name" value="DUF885 DOMAIN-CONTAINING PROTEIN"/>
    <property type="match status" value="1"/>
</dbReference>
<protein>
    <submittedName>
        <fullName evidence="1">DUF885 domain-containing protein</fullName>
    </submittedName>
</protein>
<sequence>MRIIGKIFGFLLLLLVLAAGAASMWFWFTPVGVNNYVNKVTFQFLTDSPELMTQLGFIDNTPLDFHSGKLADYTQAQDEKSLEKLRKARAGLDKYGPDGLEGQELLTWKITAWFFDDLLRQAEFEYGGYRVSQLSGPLVNMPSFLTDAHVIKNEKSVKRYISRLNEFGRVLRETKVRVEDDRDNGVVPPDFVIEKSLTGMRSFIEGGAAENPLVTTLPAKLEEIGLSEDKQAGYMAQATEAVETEVIPGYEAMIALFEALLENTDHNAGIWRIPDGAEIYKVQLKSNTTTDFTADEIHETGLSEVALIEQQMDDILVSQGYTEGTVAERVRVLMEAPDQIYPNTDEGRQEMLDYLSNLNDEVMEIAGDYFITLPPQPLEVVRVPEFSEDGAPGGYYNAPALDGSRPGRFYINQKDTADNPKWTLPTLLIHEGAPGHHFQISLSQMIEGVPMLRKLSPFTAYSEGWALYAERVAKIDMGMYDDDPLGDLGRLQAEMYRAVRLVVDTGIHHKRWSREQAIEYMASKTGMTDAEVTREIERYAVWPGQATAYKTGQLAILRMRERAENELGDDFDLREFHETVLMNGGMPLGILDEVVDEWIEAEKAS</sequence>
<dbReference type="InterPro" id="IPR010281">
    <property type="entry name" value="DUF885"/>
</dbReference>
<proteinExistence type="predicted"/>
<dbReference type="EMBL" id="CP118166">
    <property type="protein sequence ID" value="WDI30961.1"/>
    <property type="molecule type" value="Genomic_DNA"/>
</dbReference>
<dbReference type="Pfam" id="PF05960">
    <property type="entry name" value="DUF885"/>
    <property type="match status" value="1"/>
</dbReference>
<organism evidence="1 2">
    <name type="scientific">Hyphococcus flavus</name>
    <dbReference type="NCBI Taxonomy" id="1866326"/>
    <lineage>
        <taxon>Bacteria</taxon>
        <taxon>Pseudomonadati</taxon>
        <taxon>Pseudomonadota</taxon>
        <taxon>Alphaproteobacteria</taxon>
        <taxon>Parvularculales</taxon>
        <taxon>Parvularculaceae</taxon>
        <taxon>Hyphococcus</taxon>
    </lineage>
</organism>
<gene>
    <name evidence="1" type="ORF">PUV54_13455</name>
</gene>
<keyword evidence="2" id="KW-1185">Reference proteome</keyword>
<dbReference type="KEGG" id="hfl:PUV54_13455"/>
<reference evidence="1" key="1">
    <citation type="submission" date="2023-02" db="EMBL/GenBank/DDBJ databases">
        <title>Genome sequence of Hyphococcus flavus.</title>
        <authorList>
            <person name="Rong J.-C."/>
            <person name="Zhao Q."/>
            <person name="Yi M."/>
            <person name="Wu J.-Y."/>
        </authorList>
    </citation>
    <scope>NUCLEOTIDE SEQUENCE</scope>
    <source>
        <strain evidence="1">MCCC 1K03223</strain>
    </source>
</reference>
<evidence type="ECO:0000313" key="1">
    <source>
        <dbReference type="EMBL" id="WDI30961.1"/>
    </source>
</evidence>
<accession>A0AAE9ZBF0</accession>
<dbReference type="PANTHER" id="PTHR33361">
    <property type="entry name" value="GLR0591 PROTEIN"/>
    <property type="match status" value="1"/>
</dbReference>
<evidence type="ECO:0000313" key="2">
    <source>
        <dbReference type="Proteomes" id="UP001214043"/>
    </source>
</evidence>